<protein>
    <submittedName>
        <fullName evidence="2">Uncharacterized protein</fullName>
    </submittedName>
</protein>
<dbReference type="OrthoDB" id="5411941at2759"/>
<evidence type="ECO:0000313" key="2">
    <source>
        <dbReference type="EMBL" id="RPA89154.1"/>
    </source>
</evidence>
<sequence length="195" mass="20498">MPPPSTKPNHAKTYPSPTAFITHLLTTYPHTRISLILCLSPTTAHLRLPRTLQTISAARNILVTFVPTPSLFRATVASLQDKRPEEIGVLAVWGLVRAHWIAGSEEWWAGGIGRGVAAVVDVAGCGWVFGEGVFEQGGEEGDEGAGSEDGNGGGGGEEWWGAEVPVLVGGGRSTDVARVFGKWCIVEGAGEVVDG</sequence>
<dbReference type="AlphaFoldDB" id="A0A3N4J5K8"/>
<name>A0A3N4J5K8_9PEZI</name>
<dbReference type="Proteomes" id="UP000276215">
    <property type="component" value="Unassembled WGS sequence"/>
</dbReference>
<feature type="region of interest" description="Disordered" evidence="1">
    <location>
        <begin position="138"/>
        <end position="159"/>
    </location>
</feature>
<feature type="compositionally biased region" description="Gly residues" evidence="1">
    <location>
        <begin position="147"/>
        <end position="158"/>
    </location>
</feature>
<reference evidence="2 3" key="1">
    <citation type="journal article" date="2018" name="Nat. Ecol. Evol.">
        <title>Pezizomycetes genomes reveal the molecular basis of ectomycorrhizal truffle lifestyle.</title>
        <authorList>
            <person name="Murat C."/>
            <person name="Payen T."/>
            <person name="Noel B."/>
            <person name="Kuo A."/>
            <person name="Morin E."/>
            <person name="Chen J."/>
            <person name="Kohler A."/>
            <person name="Krizsan K."/>
            <person name="Balestrini R."/>
            <person name="Da Silva C."/>
            <person name="Montanini B."/>
            <person name="Hainaut M."/>
            <person name="Levati E."/>
            <person name="Barry K.W."/>
            <person name="Belfiori B."/>
            <person name="Cichocki N."/>
            <person name="Clum A."/>
            <person name="Dockter R.B."/>
            <person name="Fauchery L."/>
            <person name="Guy J."/>
            <person name="Iotti M."/>
            <person name="Le Tacon F."/>
            <person name="Lindquist E.A."/>
            <person name="Lipzen A."/>
            <person name="Malagnac F."/>
            <person name="Mello A."/>
            <person name="Molinier V."/>
            <person name="Miyauchi S."/>
            <person name="Poulain J."/>
            <person name="Riccioni C."/>
            <person name="Rubini A."/>
            <person name="Sitrit Y."/>
            <person name="Splivallo R."/>
            <person name="Traeger S."/>
            <person name="Wang M."/>
            <person name="Zifcakova L."/>
            <person name="Wipf D."/>
            <person name="Zambonelli A."/>
            <person name="Paolocci F."/>
            <person name="Nowrousian M."/>
            <person name="Ottonello S."/>
            <person name="Baldrian P."/>
            <person name="Spatafora J.W."/>
            <person name="Henrissat B."/>
            <person name="Nagy L.G."/>
            <person name="Aury J.M."/>
            <person name="Wincker P."/>
            <person name="Grigoriev I.V."/>
            <person name="Bonfante P."/>
            <person name="Martin F.M."/>
        </authorList>
    </citation>
    <scope>NUCLEOTIDE SEQUENCE [LARGE SCALE GENOMIC DNA]</scope>
    <source>
        <strain evidence="2 3">120613-1</strain>
    </source>
</reference>
<proteinExistence type="predicted"/>
<organism evidence="2 3">
    <name type="scientific">Choiromyces venosus 120613-1</name>
    <dbReference type="NCBI Taxonomy" id="1336337"/>
    <lineage>
        <taxon>Eukaryota</taxon>
        <taxon>Fungi</taxon>
        <taxon>Dikarya</taxon>
        <taxon>Ascomycota</taxon>
        <taxon>Pezizomycotina</taxon>
        <taxon>Pezizomycetes</taxon>
        <taxon>Pezizales</taxon>
        <taxon>Tuberaceae</taxon>
        <taxon>Choiromyces</taxon>
    </lineage>
</organism>
<keyword evidence="3" id="KW-1185">Reference proteome</keyword>
<dbReference type="EMBL" id="ML120608">
    <property type="protein sequence ID" value="RPA89154.1"/>
    <property type="molecule type" value="Genomic_DNA"/>
</dbReference>
<evidence type="ECO:0000256" key="1">
    <source>
        <dbReference type="SAM" id="MobiDB-lite"/>
    </source>
</evidence>
<gene>
    <name evidence="2" type="ORF">L873DRAFT_1839314</name>
</gene>
<evidence type="ECO:0000313" key="3">
    <source>
        <dbReference type="Proteomes" id="UP000276215"/>
    </source>
</evidence>
<accession>A0A3N4J5K8</accession>